<reference evidence="2" key="1">
    <citation type="submission" date="2020-08" db="EMBL/GenBank/DDBJ databases">
        <title>Whole genome shotgun sequence of Actinocatenispora sera NBRC 101916.</title>
        <authorList>
            <person name="Komaki H."/>
            <person name="Tamura T."/>
        </authorList>
    </citation>
    <scope>NUCLEOTIDE SEQUENCE</scope>
    <source>
        <strain evidence="2">NBRC 101916</strain>
    </source>
</reference>
<organism evidence="2 3">
    <name type="scientific">Actinocatenispora sera</name>
    <dbReference type="NCBI Taxonomy" id="390989"/>
    <lineage>
        <taxon>Bacteria</taxon>
        <taxon>Bacillati</taxon>
        <taxon>Actinomycetota</taxon>
        <taxon>Actinomycetes</taxon>
        <taxon>Micromonosporales</taxon>
        <taxon>Micromonosporaceae</taxon>
        <taxon>Actinocatenispora</taxon>
    </lineage>
</organism>
<feature type="compositionally biased region" description="Polar residues" evidence="1">
    <location>
        <begin position="36"/>
        <end position="49"/>
    </location>
</feature>
<accession>A0A810L5Q3</accession>
<dbReference type="EMBL" id="AP023354">
    <property type="protein sequence ID" value="BCJ30399.1"/>
    <property type="molecule type" value="Genomic_DNA"/>
</dbReference>
<evidence type="ECO:0000313" key="2">
    <source>
        <dbReference type="EMBL" id="BCJ30399.1"/>
    </source>
</evidence>
<name>A0A810L5Q3_9ACTN</name>
<gene>
    <name evidence="2" type="ORF">Asera_45070</name>
</gene>
<feature type="compositionally biased region" description="Basic and acidic residues" evidence="1">
    <location>
        <begin position="91"/>
        <end position="105"/>
    </location>
</feature>
<dbReference type="Proteomes" id="UP000680750">
    <property type="component" value="Chromosome"/>
</dbReference>
<feature type="region of interest" description="Disordered" evidence="1">
    <location>
        <begin position="22"/>
        <end position="138"/>
    </location>
</feature>
<proteinExistence type="predicted"/>
<protein>
    <submittedName>
        <fullName evidence="2">Uncharacterized protein</fullName>
    </submittedName>
</protein>
<evidence type="ECO:0000313" key="3">
    <source>
        <dbReference type="Proteomes" id="UP000680750"/>
    </source>
</evidence>
<sequence length="138" mass="14788">MIGRIGAVDRAVDRADARAVAGRPTAFGADPVRAVTQAQHSNGRYSPQAPSYRPAGPQCTDARSMHEYRSAHSPRKRAAADRHRTRRLARSRPEAGRTGRRRDCGADPAGRRRTSGADPARRRLAAGAGRTREGPAGG</sequence>
<feature type="compositionally biased region" description="Basic residues" evidence="1">
    <location>
        <begin position="72"/>
        <end position="90"/>
    </location>
</feature>
<dbReference type="KEGG" id="aser:Asera_45070"/>
<keyword evidence="3" id="KW-1185">Reference proteome</keyword>
<dbReference type="AlphaFoldDB" id="A0A810L5Q3"/>
<evidence type="ECO:0000256" key="1">
    <source>
        <dbReference type="SAM" id="MobiDB-lite"/>
    </source>
</evidence>